<sequence>QLGQGVPRSSTEALHWFRRSAIEGSHSGQLILGLRYAAGKGVKQSYRVAFAWVALSAEPPGPARFAPQVAKVLASHLTRAQIEMDVRIIRSWRVGQDIK</sequence>
<dbReference type="AlphaFoldDB" id="T0ZDL8"/>
<organism evidence="1">
    <name type="scientific">mine drainage metagenome</name>
    <dbReference type="NCBI Taxonomy" id="410659"/>
    <lineage>
        <taxon>unclassified sequences</taxon>
        <taxon>metagenomes</taxon>
        <taxon>ecological metagenomes</taxon>
    </lineage>
</organism>
<dbReference type="InterPro" id="IPR011990">
    <property type="entry name" value="TPR-like_helical_dom_sf"/>
</dbReference>
<proteinExistence type="predicted"/>
<dbReference type="EMBL" id="AUZX01011477">
    <property type="protein sequence ID" value="EQD43083.1"/>
    <property type="molecule type" value="Genomic_DNA"/>
</dbReference>
<dbReference type="InterPro" id="IPR006597">
    <property type="entry name" value="Sel1-like"/>
</dbReference>
<accession>T0ZDL8</accession>
<dbReference type="SUPFAM" id="SSF81901">
    <property type="entry name" value="HCP-like"/>
    <property type="match status" value="1"/>
</dbReference>
<dbReference type="Pfam" id="PF08238">
    <property type="entry name" value="Sel1"/>
    <property type="match status" value="2"/>
</dbReference>
<protein>
    <submittedName>
        <fullName evidence="1">Sel1 domain protein repeat-containing protein</fullName>
    </submittedName>
</protein>
<reference evidence="1" key="2">
    <citation type="journal article" date="2014" name="ISME J.">
        <title>Microbial stratification in low pH oxic and suboxic macroscopic growths along an acid mine drainage.</title>
        <authorList>
            <person name="Mendez-Garcia C."/>
            <person name="Mesa V."/>
            <person name="Sprenger R.R."/>
            <person name="Richter M."/>
            <person name="Diez M.S."/>
            <person name="Solano J."/>
            <person name="Bargiela R."/>
            <person name="Golyshina O.V."/>
            <person name="Manteca A."/>
            <person name="Ramos J.L."/>
            <person name="Gallego J.R."/>
            <person name="Llorente I."/>
            <person name="Martins Dos Santos V.A."/>
            <person name="Jensen O.N."/>
            <person name="Pelaez A.I."/>
            <person name="Sanchez J."/>
            <person name="Ferrer M."/>
        </authorList>
    </citation>
    <scope>NUCLEOTIDE SEQUENCE</scope>
</reference>
<reference evidence="1" key="1">
    <citation type="submission" date="2013-08" db="EMBL/GenBank/DDBJ databases">
        <authorList>
            <person name="Mendez C."/>
            <person name="Richter M."/>
            <person name="Ferrer M."/>
            <person name="Sanchez J."/>
        </authorList>
    </citation>
    <scope>NUCLEOTIDE SEQUENCE</scope>
</reference>
<name>T0ZDL8_9ZZZZ</name>
<feature type="non-terminal residue" evidence="1">
    <location>
        <position position="1"/>
    </location>
</feature>
<gene>
    <name evidence="1" type="ORF">B1A_15638</name>
</gene>
<dbReference type="Gene3D" id="1.25.40.10">
    <property type="entry name" value="Tetratricopeptide repeat domain"/>
    <property type="match status" value="1"/>
</dbReference>
<comment type="caution">
    <text evidence="1">The sequence shown here is derived from an EMBL/GenBank/DDBJ whole genome shotgun (WGS) entry which is preliminary data.</text>
</comment>
<evidence type="ECO:0000313" key="1">
    <source>
        <dbReference type="EMBL" id="EQD43083.1"/>
    </source>
</evidence>